<comment type="function">
    <text evidence="1 6">Component of the ribosome assembly machinery. Nuclear paralog of the ribosomal protein P0, it binds pre-60S subunits at an early stage of assembly in the nucleolus, and is replaced by P0 in cytoplasmic pre-60S subunits and mature 80S ribosomes.</text>
</comment>
<dbReference type="InterPro" id="IPR043164">
    <property type="entry name" value="Ribosomal_uL10-like_insert_sf"/>
</dbReference>
<reference evidence="8" key="1">
    <citation type="submission" date="2016-12" db="EMBL/GenBank/DDBJ databases">
        <title>The genomes of Aspergillus section Nigri reveals drivers in fungal speciation.</title>
        <authorList>
            <consortium name="DOE Joint Genome Institute"/>
            <person name="Vesth T.C."/>
            <person name="Nybo J."/>
            <person name="Theobald S."/>
            <person name="Brandl J."/>
            <person name="Frisvad J.C."/>
            <person name="Nielsen K.F."/>
            <person name="Lyhne E.K."/>
            <person name="Kogle M.E."/>
            <person name="Kuo A."/>
            <person name="Riley R."/>
            <person name="Clum A."/>
            <person name="Nolan M."/>
            <person name="Lipzen A."/>
            <person name="Salamov A."/>
            <person name="Henrissat B."/>
            <person name="Wiebenga A."/>
            <person name="De vries R.P."/>
            <person name="Grigoriev I.V."/>
            <person name="Mortensen U.H."/>
            <person name="Andersen M.R."/>
            <person name="Baker S.E."/>
        </authorList>
    </citation>
    <scope>NUCLEOTIDE SEQUENCE</scope>
    <source>
        <strain evidence="8">IBT 28561</strain>
    </source>
</reference>
<dbReference type="Proteomes" id="UP000234254">
    <property type="component" value="Unassembled WGS sequence"/>
</dbReference>
<evidence type="ECO:0000256" key="1">
    <source>
        <dbReference type="ARBA" id="ARBA00004046"/>
    </source>
</evidence>
<comment type="subunit">
    <text evidence="3 6">Associates with the pre-60S ribosomal particle.</text>
</comment>
<dbReference type="EMBL" id="MSFM01000007">
    <property type="protein sequence ID" value="PKY03475.1"/>
    <property type="molecule type" value="Genomic_DNA"/>
</dbReference>
<evidence type="ECO:0000256" key="2">
    <source>
        <dbReference type="ARBA" id="ARBA00008889"/>
    </source>
</evidence>
<dbReference type="AlphaFoldDB" id="A0A2I1D0S3"/>
<dbReference type="SUPFAM" id="SSF160369">
    <property type="entry name" value="Ribosomal protein L10-like"/>
    <property type="match status" value="1"/>
</dbReference>
<comment type="caution">
    <text evidence="8">The sequence shown here is derived from an EMBL/GenBank/DDBJ whole genome shotgun (WGS) entry which is preliminary data.</text>
</comment>
<dbReference type="RefSeq" id="XP_024692069.1">
    <property type="nucleotide sequence ID" value="XM_024835159.1"/>
</dbReference>
<dbReference type="GO" id="GO:0003723">
    <property type="term" value="F:RNA binding"/>
    <property type="evidence" value="ECO:0007669"/>
    <property type="project" value="TreeGrafter"/>
</dbReference>
<keyword evidence="6" id="KW-0690">Ribosome biogenesis</keyword>
<dbReference type="PANTHER" id="PTHR45841">
    <property type="entry name" value="MRNA TURNOVER PROTEIN 4 MRTO4"/>
    <property type="match status" value="1"/>
</dbReference>
<evidence type="ECO:0000259" key="7">
    <source>
        <dbReference type="Pfam" id="PF17777"/>
    </source>
</evidence>
<evidence type="ECO:0000256" key="4">
    <source>
        <dbReference type="ARBA" id="ARBA00022490"/>
    </source>
</evidence>
<dbReference type="InterPro" id="IPR040637">
    <property type="entry name" value="Ribosomal_uL10-like_insert"/>
</dbReference>
<evidence type="ECO:0000256" key="3">
    <source>
        <dbReference type="ARBA" id="ARBA00011117"/>
    </source>
</evidence>
<dbReference type="InterPro" id="IPR043141">
    <property type="entry name" value="Ribosomal_uL10-like_sf"/>
</dbReference>
<organism evidence="8 9">
    <name type="scientific">Aspergillus campestris (strain IBT 28561)</name>
    <dbReference type="NCBI Taxonomy" id="1392248"/>
    <lineage>
        <taxon>Eukaryota</taxon>
        <taxon>Fungi</taxon>
        <taxon>Dikarya</taxon>
        <taxon>Ascomycota</taxon>
        <taxon>Pezizomycotina</taxon>
        <taxon>Eurotiomycetes</taxon>
        <taxon>Eurotiomycetidae</taxon>
        <taxon>Eurotiales</taxon>
        <taxon>Aspergillaceae</taxon>
        <taxon>Aspergillus</taxon>
        <taxon>Aspergillus subgen. Circumdati</taxon>
    </lineage>
</organism>
<comment type="similarity">
    <text evidence="2 6">Belongs to the universal ribosomal protein uL10 family.</text>
</comment>
<dbReference type="InterPro" id="IPR051742">
    <property type="entry name" value="Ribosome_Assembly_uL10"/>
</dbReference>
<dbReference type="PANTHER" id="PTHR45841:SF1">
    <property type="entry name" value="MRNA TURNOVER PROTEIN 4 HOMOLOG"/>
    <property type="match status" value="1"/>
</dbReference>
<sequence length="249" mass="27908">MPRSKRARVVHETKTAKKSHKEQTRRLYGNIRECVESYEHLFVFSVDNMRNTYLKDVRAEFADSRLFFGKTKVMAVALGHTPESEAAPNLHKIAPLLAGAVGLLFTNRDPATVTEYFDNFRPQDFARAGSVATRDFAIPNGLVYSRAGEVPVTDDQPISHTIEPELRRLGVPTRLVQGKVMLQLTGDQEAEGFAVCREGEELDSRQTTLLKMFGVTSSEFHVALKAHWTRETGEVEVLEEKAGMEVDGQ</sequence>
<dbReference type="Pfam" id="PF00466">
    <property type="entry name" value="Ribosomal_L10"/>
    <property type="match status" value="1"/>
</dbReference>
<evidence type="ECO:0000313" key="8">
    <source>
        <dbReference type="EMBL" id="PKY03475.1"/>
    </source>
</evidence>
<dbReference type="OrthoDB" id="10262308at2759"/>
<dbReference type="GO" id="GO:0030687">
    <property type="term" value="C:preribosome, large subunit precursor"/>
    <property type="evidence" value="ECO:0007669"/>
    <property type="project" value="TreeGrafter"/>
</dbReference>
<dbReference type="FunFam" id="3.30.70.1730:FF:000005">
    <property type="entry name" value="Ribosome assembly factor mrt4"/>
    <property type="match status" value="1"/>
</dbReference>
<comment type="subcellular location">
    <subcellularLocation>
        <location evidence="6">Cytoplasm</location>
    </subcellularLocation>
    <subcellularLocation>
        <location evidence="6">Nucleus</location>
        <location evidence="6">Nucleolus</location>
    </subcellularLocation>
</comment>
<keyword evidence="4 6" id="KW-0963">Cytoplasm</keyword>
<evidence type="ECO:0000256" key="6">
    <source>
        <dbReference type="RuleBase" id="RU364039"/>
    </source>
</evidence>
<dbReference type="Gene3D" id="3.30.70.1730">
    <property type="match status" value="1"/>
</dbReference>
<dbReference type="GO" id="GO:0000027">
    <property type="term" value="P:ribosomal large subunit assembly"/>
    <property type="evidence" value="ECO:0007669"/>
    <property type="project" value="InterPro"/>
</dbReference>
<gene>
    <name evidence="8" type="ORF">P168DRAFT_269752</name>
</gene>
<dbReference type="FunFam" id="3.90.105.20:FF:000003">
    <property type="entry name" value="Ribosome assembly factor mrt4"/>
    <property type="match status" value="1"/>
</dbReference>
<dbReference type="Pfam" id="PF17777">
    <property type="entry name" value="RL10P_insert"/>
    <property type="match status" value="1"/>
</dbReference>
<evidence type="ECO:0000313" key="9">
    <source>
        <dbReference type="Proteomes" id="UP000234254"/>
    </source>
</evidence>
<evidence type="ECO:0000256" key="5">
    <source>
        <dbReference type="ARBA" id="ARBA00023242"/>
    </source>
</evidence>
<name>A0A2I1D0S3_ASPC2</name>
<keyword evidence="9" id="KW-1185">Reference proteome</keyword>
<dbReference type="GO" id="GO:0006364">
    <property type="term" value="P:rRNA processing"/>
    <property type="evidence" value="ECO:0007669"/>
    <property type="project" value="TreeGrafter"/>
</dbReference>
<feature type="domain" description="Large ribosomal subunit protein uL10-like insertion" evidence="7">
    <location>
        <begin position="126"/>
        <end position="215"/>
    </location>
</feature>
<dbReference type="InterPro" id="IPR001790">
    <property type="entry name" value="Ribosomal_uL10"/>
</dbReference>
<proteinExistence type="inferred from homology"/>
<protein>
    <recommendedName>
        <fullName evidence="6">Ribosome assembly factor mrt4</fullName>
    </recommendedName>
</protein>
<dbReference type="VEuPathDB" id="FungiDB:P168DRAFT_269752"/>
<dbReference type="Gene3D" id="3.90.105.20">
    <property type="match status" value="1"/>
</dbReference>
<dbReference type="GO" id="GO:0005737">
    <property type="term" value="C:cytoplasm"/>
    <property type="evidence" value="ECO:0007669"/>
    <property type="project" value="UniProtKB-SubCell"/>
</dbReference>
<accession>A0A2I1D0S3</accession>
<dbReference type="GeneID" id="36542683"/>
<dbReference type="GO" id="GO:0005730">
    <property type="term" value="C:nucleolus"/>
    <property type="evidence" value="ECO:0007669"/>
    <property type="project" value="UniProtKB-SubCell"/>
</dbReference>
<dbReference type="CDD" id="cd05796">
    <property type="entry name" value="Ribosomal_P0_like"/>
    <property type="match status" value="1"/>
</dbReference>
<dbReference type="GO" id="GO:0000956">
    <property type="term" value="P:nuclear-transcribed mRNA catabolic process"/>
    <property type="evidence" value="ECO:0007669"/>
    <property type="project" value="TreeGrafter"/>
</dbReference>
<keyword evidence="5 6" id="KW-0539">Nucleus</keyword>
<dbReference type="InterPro" id="IPR033867">
    <property type="entry name" value="Mrt4"/>
</dbReference>